<organism evidence="3 4">
    <name type="scientific">Zhongshania aquimaris</name>
    <dbReference type="NCBI Taxonomy" id="2857107"/>
    <lineage>
        <taxon>Bacteria</taxon>
        <taxon>Pseudomonadati</taxon>
        <taxon>Pseudomonadota</taxon>
        <taxon>Gammaproteobacteria</taxon>
        <taxon>Cellvibrionales</taxon>
        <taxon>Spongiibacteraceae</taxon>
        <taxon>Zhongshania</taxon>
    </lineage>
</organism>
<proteinExistence type="predicted"/>
<keyword evidence="1" id="KW-0175">Coiled coil</keyword>
<evidence type="ECO:0000259" key="2">
    <source>
        <dbReference type="PROSITE" id="PS00622"/>
    </source>
</evidence>
<sequence length="372" mass="42624">MRNSKLSQLIGELYRHAHQADGWMAFFAMLETEIPSRSTTLMFEEIETHASDIVFSRHLSDDELQLYGEHFIHTDVWAEAMADLPLLQFHSNEMFPDRKFLSSEFYADYTKPLDIRYACGAYIEDPKIGQAFRVTIQRGHQHKPFSKEELQTLNLFIPHLQNALAIYKRNIALESLQSIFDSITSITDSAAYLLRSDSTIVSQNALAEEFLCQDIACISAGKLSFRSHKLRNTIERLINNNNDFTENKRRNRRNYARTEHYQISIEPHLLPSLTPGTQELGFLLQIKSINTNMNIDLAGLEILYGLTTTEAMVTRHLSRGLVVREISDAMTVKESTIRSHFKAIYAKLGVRSQSELLSKIMSSLARTKMDLI</sequence>
<name>A0ABS6VR23_9GAMM</name>
<protein>
    <submittedName>
        <fullName evidence="3">Helix-turn-helix transcriptional regulator</fullName>
    </submittedName>
</protein>
<evidence type="ECO:0000313" key="4">
    <source>
        <dbReference type="Proteomes" id="UP001166291"/>
    </source>
</evidence>
<evidence type="ECO:0000256" key="1">
    <source>
        <dbReference type="SAM" id="Coils"/>
    </source>
</evidence>
<dbReference type="Proteomes" id="UP001166291">
    <property type="component" value="Unassembled WGS sequence"/>
</dbReference>
<feature type="coiled-coil region" evidence="1">
    <location>
        <begin position="227"/>
        <end position="254"/>
    </location>
</feature>
<dbReference type="RefSeq" id="WP_219042930.1">
    <property type="nucleotide sequence ID" value="NZ_JAHWDQ010000001.1"/>
</dbReference>
<dbReference type="EMBL" id="JAHWDQ010000001">
    <property type="protein sequence ID" value="MBW2940759.1"/>
    <property type="molecule type" value="Genomic_DNA"/>
</dbReference>
<dbReference type="Pfam" id="PF00196">
    <property type="entry name" value="GerE"/>
    <property type="match status" value="1"/>
</dbReference>
<accession>A0ABS6VR23</accession>
<reference evidence="3" key="1">
    <citation type="submission" date="2021-07" db="EMBL/GenBank/DDBJ databases">
        <title>Zhongshania sp. CAU 1632 isolated from seawater.</title>
        <authorList>
            <person name="Kim W."/>
        </authorList>
    </citation>
    <scope>NUCLEOTIDE SEQUENCE</scope>
    <source>
        <strain evidence="3">CAU 1632</strain>
    </source>
</reference>
<dbReference type="SMART" id="SM00421">
    <property type="entry name" value="HTH_LUXR"/>
    <property type="match status" value="1"/>
</dbReference>
<dbReference type="InterPro" id="IPR000792">
    <property type="entry name" value="Tscrpt_reg_LuxR_C"/>
</dbReference>
<evidence type="ECO:0000313" key="3">
    <source>
        <dbReference type="EMBL" id="MBW2940759.1"/>
    </source>
</evidence>
<keyword evidence="4" id="KW-1185">Reference proteome</keyword>
<feature type="domain" description="HTH luxR-type" evidence="2">
    <location>
        <begin position="320"/>
        <end position="347"/>
    </location>
</feature>
<gene>
    <name evidence="3" type="ORF">KXJ70_08235</name>
</gene>
<dbReference type="PROSITE" id="PS00622">
    <property type="entry name" value="HTH_LUXR_1"/>
    <property type="match status" value="1"/>
</dbReference>
<comment type="caution">
    <text evidence="3">The sequence shown here is derived from an EMBL/GenBank/DDBJ whole genome shotgun (WGS) entry which is preliminary data.</text>
</comment>